<evidence type="ECO:0000313" key="2">
    <source>
        <dbReference type="EMBL" id="PIN27327.1"/>
    </source>
</evidence>
<evidence type="ECO:0000256" key="1">
    <source>
        <dbReference type="SAM" id="MobiDB-lite"/>
    </source>
</evidence>
<dbReference type="EMBL" id="PESN01000002">
    <property type="protein sequence ID" value="PIN27433.1"/>
    <property type="molecule type" value="Genomic_DNA"/>
</dbReference>
<dbReference type="AlphaFoldDB" id="A0A2G9ICG6"/>
<feature type="region of interest" description="Disordered" evidence="1">
    <location>
        <begin position="1"/>
        <end position="35"/>
    </location>
</feature>
<accession>A0A2G9ICG6</accession>
<dbReference type="RefSeq" id="WP_099977329.1">
    <property type="nucleotide sequence ID" value="NZ_PESN01000002.1"/>
</dbReference>
<sequence>MKNRSEEVLKRAFNSQQQGSVVHQSRSEVLRQNSPTNGSLKATYLSTVLRMYFVEGLGYHTIGKLIPVSVSSIAGWIRNFAKQHHSKSEIMESIIRLEENNKESGKSPSSLECTAEVTGNNSAKINPPDDYATEIHRLKEELKFQRLRADAYDEMITVAEQRFKVNIRKKAGAKQ</sequence>
<comment type="caution">
    <text evidence="3">The sequence shown here is derived from an EMBL/GenBank/DDBJ whole genome shotgun (WGS) entry which is preliminary data.</text>
</comment>
<evidence type="ECO:0000313" key="3">
    <source>
        <dbReference type="EMBL" id="PIN27433.1"/>
    </source>
</evidence>
<name>A0A2G9ICG6_PREIN</name>
<gene>
    <name evidence="3" type="ORF">CUC04_08605</name>
    <name evidence="2" type="ORF">CUC04_11825</name>
</gene>
<reference evidence="3 4" key="1">
    <citation type="submission" date="2017-11" db="EMBL/GenBank/DDBJ databases">
        <title>Genome sequencing of Prevotella intermedia KCOM 2069.</title>
        <authorList>
            <person name="Kook J.-K."/>
            <person name="Park S.-N."/>
            <person name="Lim Y.K."/>
        </authorList>
    </citation>
    <scope>NUCLEOTIDE SEQUENCE [LARGE SCALE GENOMIC DNA]</scope>
    <source>
        <strain evidence="3 4">KCOM 2069</strain>
    </source>
</reference>
<dbReference type="EMBL" id="PESN01000003">
    <property type="protein sequence ID" value="PIN27327.1"/>
    <property type="molecule type" value="Genomic_DNA"/>
</dbReference>
<feature type="compositionally biased region" description="Basic and acidic residues" evidence="1">
    <location>
        <begin position="1"/>
        <end position="10"/>
    </location>
</feature>
<evidence type="ECO:0008006" key="5">
    <source>
        <dbReference type="Google" id="ProtNLM"/>
    </source>
</evidence>
<proteinExistence type="predicted"/>
<protein>
    <recommendedName>
        <fullName evidence="5">Transposase</fullName>
    </recommendedName>
</protein>
<dbReference type="Proteomes" id="UP000230500">
    <property type="component" value="Unassembled WGS sequence"/>
</dbReference>
<feature type="compositionally biased region" description="Polar residues" evidence="1">
    <location>
        <begin position="13"/>
        <end position="24"/>
    </location>
</feature>
<organism evidence="3 4">
    <name type="scientific">Prevotella intermedia</name>
    <dbReference type="NCBI Taxonomy" id="28131"/>
    <lineage>
        <taxon>Bacteria</taxon>
        <taxon>Pseudomonadati</taxon>
        <taxon>Bacteroidota</taxon>
        <taxon>Bacteroidia</taxon>
        <taxon>Bacteroidales</taxon>
        <taxon>Prevotellaceae</taxon>
        <taxon>Prevotella</taxon>
    </lineage>
</organism>
<evidence type="ECO:0000313" key="4">
    <source>
        <dbReference type="Proteomes" id="UP000230500"/>
    </source>
</evidence>